<comment type="caution">
    <text evidence="2">The sequence shown here is derived from an EMBL/GenBank/DDBJ whole genome shotgun (WGS) entry which is preliminary data.</text>
</comment>
<dbReference type="Proteomes" id="UP000653454">
    <property type="component" value="Unassembled WGS sequence"/>
</dbReference>
<feature type="compositionally biased region" description="Basic and acidic residues" evidence="1">
    <location>
        <begin position="142"/>
        <end position="151"/>
    </location>
</feature>
<evidence type="ECO:0000313" key="2">
    <source>
        <dbReference type="EMBL" id="CAG9132391.1"/>
    </source>
</evidence>
<dbReference type="AlphaFoldDB" id="A0A8S4FY97"/>
<sequence>MNLQACRSRELRGGILYTDCFCLRRNGLQNQCRRSGCQGEPPCAALPAPRCLPARAALCKHMRNAHAHPHTAVFGRTPTGCSPCGPMVCYKYEDCGPPLQCLPRSAFKRNGLQDNQFFQQGSIRGSPHPSKRSELEEEEESGSEKKGDKGKQLKRTKSRELRGGILYYSCDCIKRNGLQHECRRTGCGGEPPCLVLPEPVCAPSQRARARGLAPPLRVPGAAPAATTAAATKRFIVCELKATLPEMAPPQQQEKSADKCCKCCLKNIKPPICCKCPPKEPQSPKEPSSPQEPQPLKQPVDSYELIKEVFSNKLSQAPNIPPMKGTSCCNRSRKQSPPKLIDEGYVEMILEQFGKQESKSDRSEGSGKGRGAGSAEECRRPGCLHWKPPAPCVWDQPCRADCFETHPGHHTKVISPPRDSEAKGEAPAPRTKYKLLTGSCVAGCGEVQGAPGAPGAGMPVLIMKML</sequence>
<keyword evidence="3" id="KW-1185">Reference proteome</keyword>
<feature type="region of interest" description="Disordered" evidence="1">
    <location>
        <begin position="352"/>
        <end position="378"/>
    </location>
</feature>
<reference evidence="2" key="1">
    <citation type="submission" date="2020-11" db="EMBL/GenBank/DDBJ databases">
        <authorList>
            <person name="Whiteford S."/>
        </authorList>
    </citation>
    <scope>NUCLEOTIDE SEQUENCE</scope>
</reference>
<feature type="region of interest" description="Disordered" evidence="1">
    <location>
        <begin position="313"/>
        <end position="339"/>
    </location>
</feature>
<proteinExistence type="predicted"/>
<protein>
    <submittedName>
        <fullName evidence="2">(diamondback moth) hypothetical protein</fullName>
    </submittedName>
</protein>
<feature type="region of interest" description="Disordered" evidence="1">
    <location>
        <begin position="117"/>
        <end position="156"/>
    </location>
</feature>
<evidence type="ECO:0000313" key="3">
    <source>
        <dbReference type="Proteomes" id="UP000653454"/>
    </source>
</evidence>
<name>A0A8S4FY97_PLUXY</name>
<gene>
    <name evidence="2" type="ORF">PLXY2_LOCUS10749</name>
</gene>
<dbReference type="EMBL" id="CAJHNJ030000049">
    <property type="protein sequence ID" value="CAG9132391.1"/>
    <property type="molecule type" value="Genomic_DNA"/>
</dbReference>
<evidence type="ECO:0000256" key="1">
    <source>
        <dbReference type="SAM" id="MobiDB-lite"/>
    </source>
</evidence>
<accession>A0A8S4FY97</accession>
<organism evidence="2 3">
    <name type="scientific">Plutella xylostella</name>
    <name type="common">Diamondback moth</name>
    <name type="synonym">Plutella maculipennis</name>
    <dbReference type="NCBI Taxonomy" id="51655"/>
    <lineage>
        <taxon>Eukaryota</taxon>
        <taxon>Metazoa</taxon>
        <taxon>Ecdysozoa</taxon>
        <taxon>Arthropoda</taxon>
        <taxon>Hexapoda</taxon>
        <taxon>Insecta</taxon>
        <taxon>Pterygota</taxon>
        <taxon>Neoptera</taxon>
        <taxon>Endopterygota</taxon>
        <taxon>Lepidoptera</taxon>
        <taxon>Glossata</taxon>
        <taxon>Ditrysia</taxon>
        <taxon>Yponomeutoidea</taxon>
        <taxon>Plutellidae</taxon>
        <taxon>Plutella</taxon>
    </lineage>
</organism>
<feature type="compositionally biased region" description="Basic and acidic residues" evidence="1">
    <location>
        <begin position="353"/>
        <end position="366"/>
    </location>
</feature>